<name>A0A6A6SWG7_9PLEO</name>
<proteinExistence type="predicted"/>
<dbReference type="AlphaFoldDB" id="A0A6A6SWG7"/>
<dbReference type="EMBL" id="MU004428">
    <property type="protein sequence ID" value="KAF2651331.1"/>
    <property type="molecule type" value="Genomic_DNA"/>
</dbReference>
<sequence>MTVDLGGIERATPFQEIGLQTIRVTHTTASIPWIRSSASYPVNGGPTCSAFIECLRRPGANTEGLCDIHHSRYMTLSSNEMGKRTPSKKLIRFVPPPSSCYQVLRSIVDKTHSRRVLVVDMDFVSTIKTQHPIVDQVAVKFWIEDGSLINVVYPEEGCFNRASAARKVKHILLDTVRGASIE</sequence>
<gene>
    <name evidence="1" type="ORF">K491DRAFT_696527</name>
</gene>
<organism evidence="1 2">
    <name type="scientific">Lophiostoma macrostomum CBS 122681</name>
    <dbReference type="NCBI Taxonomy" id="1314788"/>
    <lineage>
        <taxon>Eukaryota</taxon>
        <taxon>Fungi</taxon>
        <taxon>Dikarya</taxon>
        <taxon>Ascomycota</taxon>
        <taxon>Pezizomycotina</taxon>
        <taxon>Dothideomycetes</taxon>
        <taxon>Pleosporomycetidae</taxon>
        <taxon>Pleosporales</taxon>
        <taxon>Lophiostomataceae</taxon>
        <taxon>Lophiostoma</taxon>
    </lineage>
</organism>
<reference evidence="1" key="1">
    <citation type="journal article" date="2020" name="Stud. Mycol.">
        <title>101 Dothideomycetes genomes: a test case for predicting lifestyles and emergence of pathogens.</title>
        <authorList>
            <person name="Haridas S."/>
            <person name="Albert R."/>
            <person name="Binder M."/>
            <person name="Bloem J."/>
            <person name="Labutti K."/>
            <person name="Salamov A."/>
            <person name="Andreopoulos B."/>
            <person name="Baker S."/>
            <person name="Barry K."/>
            <person name="Bills G."/>
            <person name="Bluhm B."/>
            <person name="Cannon C."/>
            <person name="Castanera R."/>
            <person name="Culley D."/>
            <person name="Daum C."/>
            <person name="Ezra D."/>
            <person name="Gonzalez J."/>
            <person name="Henrissat B."/>
            <person name="Kuo A."/>
            <person name="Liang C."/>
            <person name="Lipzen A."/>
            <person name="Lutzoni F."/>
            <person name="Magnuson J."/>
            <person name="Mondo S."/>
            <person name="Nolan M."/>
            <person name="Ohm R."/>
            <person name="Pangilinan J."/>
            <person name="Park H.-J."/>
            <person name="Ramirez L."/>
            <person name="Alfaro M."/>
            <person name="Sun H."/>
            <person name="Tritt A."/>
            <person name="Yoshinaga Y."/>
            <person name="Zwiers L.-H."/>
            <person name="Turgeon B."/>
            <person name="Goodwin S."/>
            <person name="Spatafora J."/>
            <person name="Crous P."/>
            <person name="Grigoriev I."/>
        </authorList>
    </citation>
    <scope>NUCLEOTIDE SEQUENCE</scope>
    <source>
        <strain evidence="1">CBS 122681</strain>
    </source>
</reference>
<evidence type="ECO:0000313" key="2">
    <source>
        <dbReference type="Proteomes" id="UP000799324"/>
    </source>
</evidence>
<protein>
    <submittedName>
        <fullName evidence="1">Uncharacterized protein</fullName>
    </submittedName>
</protein>
<keyword evidence="2" id="KW-1185">Reference proteome</keyword>
<accession>A0A6A6SWG7</accession>
<evidence type="ECO:0000313" key="1">
    <source>
        <dbReference type="EMBL" id="KAF2651331.1"/>
    </source>
</evidence>
<dbReference type="Proteomes" id="UP000799324">
    <property type="component" value="Unassembled WGS sequence"/>
</dbReference>